<evidence type="ECO:0000313" key="3">
    <source>
        <dbReference type="Proteomes" id="UP000789706"/>
    </source>
</evidence>
<sequence length="160" mass="19043">MSQEIKYRPAVHSSVDFARSGCRNFFSSDGGCDLCTTEYLSKNLSLDYWKLNHRVVMKEINDSRYDTEFLKVTINDYDNENIAIYYGISIILLYKTIFLLWILFDEELHLMYRYWSDDPYERPTCKLHPQSCHISRDIHTLHGLHDLLEEIKTEIIQVYS</sequence>
<accession>A0A9N9F6R3</accession>
<evidence type="ECO:0000256" key="1">
    <source>
        <dbReference type="SAM" id="Phobius"/>
    </source>
</evidence>
<comment type="caution">
    <text evidence="2">The sequence shown here is derived from an EMBL/GenBank/DDBJ whole genome shotgun (WGS) entry which is preliminary data.</text>
</comment>
<protein>
    <submittedName>
        <fullName evidence="2">1734_t:CDS:1</fullName>
    </submittedName>
</protein>
<keyword evidence="1" id="KW-1133">Transmembrane helix</keyword>
<evidence type="ECO:0000313" key="2">
    <source>
        <dbReference type="EMBL" id="CAG8513440.1"/>
    </source>
</evidence>
<dbReference type="Proteomes" id="UP000789706">
    <property type="component" value="Unassembled WGS sequence"/>
</dbReference>
<keyword evidence="3" id="KW-1185">Reference proteome</keyword>
<dbReference type="AlphaFoldDB" id="A0A9N9F6R3"/>
<proteinExistence type="predicted"/>
<dbReference type="EMBL" id="CAJVPK010000461">
    <property type="protein sequence ID" value="CAG8513440.1"/>
    <property type="molecule type" value="Genomic_DNA"/>
</dbReference>
<keyword evidence="1" id="KW-0472">Membrane</keyword>
<feature type="transmembrane region" description="Helical" evidence="1">
    <location>
        <begin position="83"/>
        <end position="104"/>
    </location>
</feature>
<organism evidence="2 3">
    <name type="scientific">Diversispora eburnea</name>
    <dbReference type="NCBI Taxonomy" id="1213867"/>
    <lineage>
        <taxon>Eukaryota</taxon>
        <taxon>Fungi</taxon>
        <taxon>Fungi incertae sedis</taxon>
        <taxon>Mucoromycota</taxon>
        <taxon>Glomeromycotina</taxon>
        <taxon>Glomeromycetes</taxon>
        <taxon>Diversisporales</taxon>
        <taxon>Diversisporaceae</taxon>
        <taxon>Diversispora</taxon>
    </lineage>
</organism>
<name>A0A9N9F6R3_9GLOM</name>
<keyword evidence="1" id="KW-0812">Transmembrane</keyword>
<reference evidence="2" key="1">
    <citation type="submission" date="2021-06" db="EMBL/GenBank/DDBJ databases">
        <authorList>
            <person name="Kallberg Y."/>
            <person name="Tangrot J."/>
            <person name="Rosling A."/>
        </authorList>
    </citation>
    <scope>NUCLEOTIDE SEQUENCE</scope>
    <source>
        <strain evidence="2">AZ414A</strain>
    </source>
</reference>
<gene>
    <name evidence="2" type="ORF">DEBURN_LOCUS5295</name>
</gene>